<feature type="signal peptide" evidence="1">
    <location>
        <begin position="1"/>
        <end position="20"/>
    </location>
</feature>
<dbReference type="STRING" id="1774969.AUC69_13575"/>
<name>A0A1E3VTN0_9HYPH</name>
<protein>
    <recommendedName>
        <fullName evidence="4">Curli production assembly/transport component CsgE</fullName>
    </recommendedName>
</protein>
<gene>
    <name evidence="2" type="ORF">AUC69_13575</name>
</gene>
<evidence type="ECO:0000313" key="2">
    <source>
        <dbReference type="EMBL" id="ODR96641.1"/>
    </source>
</evidence>
<keyword evidence="1" id="KW-0732">Signal</keyword>
<dbReference type="OrthoDB" id="8448536at2"/>
<sequence>MRRAAILGFGLFLLLAPAWGADGPAAFIDVAGAPGDGEQALERALSNRFLNEGFTVTGTPQVNAYEIQGTVRLSPAERGKENIRIDWTIFGPEGTRIGNVTQVKVIRKGSLDRHWGTAAEAAADAAAQDILKLLPQ</sequence>
<evidence type="ECO:0000256" key="1">
    <source>
        <dbReference type="SAM" id="SignalP"/>
    </source>
</evidence>
<keyword evidence="3" id="KW-1185">Reference proteome</keyword>
<evidence type="ECO:0000313" key="3">
    <source>
        <dbReference type="Proteomes" id="UP000094472"/>
    </source>
</evidence>
<dbReference type="EMBL" id="LPWF01000028">
    <property type="protein sequence ID" value="ODR96641.1"/>
    <property type="molecule type" value="Genomic_DNA"/>
</dbReference>
<evidence type="ECO:0008006" key="4">
    <source>
        <dbReference type="Google" id="ProtNLM"/>
    </source>
</evidence>
<reference evidence="2 3" key="1">
    <citation type="journal article" date="2016" name="Environ. Microbiol.">
        <title>New Methyloceanibacter diversity from North Sea sediments includes methanotroph containing solely the soluble methane monooxygenase.</title>
        <authorList>
            <person name="Vekeman B."/>
            <person name="Kerckhof F.M."/>
            <person name="Cremers G."/>
            <person name="de Vos P."/>
            <person name="Vandamme P."/>
            <person name="Boon N."/>
            <person name="Op den Camp H.J."/>
            <person name="Heylen K."/>
        </authorList>
    </citation>
    <scope>NUCLEOTIDE SEQUENCE [LARGE SCALE GENOMIC DNA]</scope>
    <source>
        <strain evidence="2 3">R-67175</strain>
    </source>
</reference>
<comment type="caution">
    <text evidence="2">The sequence shown here is derived from an EMBL/GenBank/DDBJ whole genome shotgun (WGS) entry which is preliminary data.</text>
</comment>
<dbReference type="AlphaFoldDB" id="A0A1E3VTN0"/>
<dbReference type="Proteomes" id="UP000094472">
    <property type="component" value="Unassembled WGS sequence"/>
</dbReference>
<dbReference type="RefSeq" id="WP_069442156.1">
    <property type="nucleotide sequence ID" value="NZ_LPWF01000028.1"/>
</dbReference>
<organism evidence="2 3">
    <name type="scientific">Methyloceanibacter superfactus</name>
    <dbReference type="NCBI Taxonomy" id="1774969"/>
    <lineage>
        <taxon>Bacteria</taxon>
        <taxon>Pseudomonadati</taxon>
        <taxon>Pseudomonadota</taxon>
        <taxon>Alphaproteobacteria</taxon>
        <taxon>Hyphomicrobiales</taxon>
        <taxon>Hyphomicrobiaceae</taxon>
        <taxon>Methyloceanibacter</taxon>
    </lineage>
</organism>
<accession>A0A1E3VTN0</accession>
<feature type="chain" id="PRO_5009138751" description="Curli production assembly/transport component CsgE" evidence="1">
    <location>
        <begin position="21"/>
        <end position="136"/>
    </location>
</feature>
<proteinExistence type="predicted"/>